<feature type="domain" description="B box-type" evidence="9">
    <location>
        <begin position="88"/>
        <end position="129"/>
    </location>
</feature>
<name>A0ABQ7TKY2_PHRPL</name>
<dbReference type="Pfam" id="PF00622">
    <property type="entry name" value="SPRY"/>
    <property type="match status" value="1"/>
</dbReference>
<evidence type="ECO:0000256" key="2">
    <source>
        <dbReference type="ARBA" id="ARBA00022699"/>
    </source>
</evidence>
<dbReference type="PROSITE" id="PS00518">
    <property type="entry name" value="ZF_RING_1"/>
    <property type="match status" value="1"/>
</dbReference>
<evidence type="ECO:0000256" key="3">
    <source>
        <dbReference type="ARBA" id="ARBA00022723"/>
    </source>
</evidence>
<dbReference type="SUPFAM" id="SSF57845">
    <property type="entry name" value="B-box zinc-binding domain"/>
    <property type="match status" value="1"/>
</dbReference>
<dbReference type="PRINTS" id="PR01407">
    <property type="entry name" value="BUTYPHLNCDUF"/>
</dbReference>
<dbReference type="PANTHER" id="PTHR24103">
    <property type="entry name" value="E3 UBIQUITIN-PROTEIN LIGASE TRIM"/>
    <property type="match status" value="1"/>
</dbReference>
<keyword evidence="2" id="KW-0528">Neurotoxin</keyword>
<evidence type="ECO:0000256" key="7">
    <source>
        <dbReference type="PROSITE-ProRule" id="PRU00024"/>
    </source>
</evidence>
<dbReference type="PROSITE" id="PS50119">
    <property type="entry name" value="ZF_BBOX"/>
    <property type="match status" value="1"/>
</dbReference>
<sequence>MAAENSRKRLRQEATCSICLSYFTRPVMLECGHSFCEICILRCWQEPDTPTQCPECRGPTEKHFKPIRCLVNLVEILNKWDRESEAHTQASECQQHQRPLSLFCKEDQALLCGGCEGSQEHLGHNIAPMEEAAQEYKERTNIQRRKIAAHFYQLQKYLEEQEKLLLTQIDEVETEITRRRDEHMVRISNELFSLERLIQEMEEKCQQPASEFLQDIQRTLVKYKERETFETPEVFTPELKLKTWEFVDLNYSIQAVMKLFRDNLEDGLALQKADPLWFSLSSTVKLTFEVGAANPILTVSEDHKSVRRIAKSQDLPANRQRFDSSSTVLGHPALTSGRHFWDVILENAEHWGVGVVRESAVRDLSKFIMRRGCFKDNSKKGIWALKSPTRSCLSRSSPLLLCVKNLKRIRVILNYPGQRLAFINMDNGHTIWACAHVSFAGEPIIPFFWLGAGACLTLL</sequence>
<dbReference type="CDD" id="cd16594">
    <property type="entry name" value="RING-HC_TRIM7-like_C-IV"/>
    <property type="match status" value="1"/>
</dbReference>
<keyword evidence="3" id="KW-0479">Metal-binding</keyword>
<gene>
    <name evidence="11" type="ORF">JD844_013527</name>
</gene>
<dbReference type="Pfam" id="PF00643">
    <property type="entry name" value="zf-B_box"/>
    <property type="match status" value="1"/>
</dbReference>
<evidence type="ECO:0000259" key="9">
    <source>
        <dbReference type="PROSITE" id="PS50119"/>
    </source>
</evidence>
<dbReference type="InterPro" id="IPR003877">
    <property type="entry name" value="SPRY_dom"/>
</dbReference>
<dbReference type="Pfam" id="PF15227">
    <property type="entry name" value="zf-C3HC4_4"/>
    <property type="match status" value="1"/>
</dbReference>
<dbReference type="Gene3D" id="3.30.40.10">
    <property type="entry name" value="Zinc/RING finger domain, C3HC4 (zinc finger)"/>
    <property type="match status" value="1"/>
</dbReference>
<feature type="domain" description="RING-type" evidence="8">
    <location>
        <begin position="16"/>
        <end position="57"/>
    </location>
</feature>
<dbReference type="InterPro" id="IPR006574">
    <property type="entry name" value="PRY"/>
</dbReference>
<dbReference type="SUPFAM" id="SSF57850">
    <property type="entry name" value="RING/U-box"/>
    <property type="match status" value="1"/>
</dbReference>
<comment type="caution">
    <text evidence="11">The sequence shown here is derived from an EMBL/GenBank/DDBJ whole genome shotgun (WGS) entry which is preliminary data.</text>
</comment>
<dbReference type="PROSITE" id="PS50089">
    <property type="entry name" value="ZF_RING_2"/>
    <property type="match status" value="1"/>
</dbReference>
<proteinExistence type="inferred from homology"/>
<keyword evidence="5" id="KW-0862">Zinc</keyword>
<evidence type="ECO:0000313" key="11">
    <source>
        <dbReference type="EMBL" id="KAH0630475.1"/>
    </source>
</evidence>
<dbReference type="SMART" id="SM00184">
    <property type="entry name" value="RING"/>
    <property type="match status" value="1"/>
</dbReference>
<dbReference type="Gene3D" id="2.60.120.920">
    <property type="match status" value="1"/>
</dbReference>
<comment type="similarity">
    <text evidence="1">Belongs to the ohanin/vespryn family.</text>
</comment>
<dbReference type="SMART" id="SM00449">
    <property type="entry name" value="SPRY"/>
    <property type="match status" value="1"/>
</dbReference>
<keyword evidence="4 7" id="KW-0863">Zinc-finger</keyword>
<evidence type="ECO:0000256" key="5">
    <source>
        <dbReference type="ARBA" id="ARBA00022833"/>
    </source>
</evidence>
<organism evidence="11 12">
    <name type="scientific">Phrynosoma platyrhinos</name>
    <name type="common">Desert horned lizard</name>
    <dbReference type="NCBI Taxonomy" id="52577"/>
    <lineage>
        <taxon>Eukaryota</taxon>
        <taxon>Metazoa</taxon>
        <taxon>Chordata</taxon>
        <taxon>Craniata</taxon>
        <taxon>Vertebrata</taxon>
        <taxon>Euteleostomi</taxon>
        <taxon>Lepidosauria</taxon>
        <taxon>Squamata</taxon>
        <taxon>Bifurcata</taxon>
        <taxon>Unidentata</taxon>
        <taxon>Episquamata</taxon>
        <taxon>Toxicofera</taxon>
        <taxon>Iguania</taxon>
        <taxon>Phrynosomatidae</taxon>
        <taxon>Phrynosomatinae</taxon>
        <taxon>Phrynosoma</taxon>
    </lineage>
</organism>
<dbReference type="Gene3D" id="3.30.160.60">
    <property type="entry name" value="Classic Zinc Finger"/>
    <property type="match status" value="1"/>
</dbReference>
<reference evidence="11 12" key="1">
    <citation type="journal article" date="2022" name="Gigascience">
        <title>A chromosome-level genome assembly and annotation of the desert horned lizard, Phrynosoma platyrhinos, provides insight into chromosomal rearrangements among reptiles.</title>
        <authorList>
            <person name="Koochekian N."/>
            <person name="Ascanio A."/>
            <person name="Farleigh K."/>
            <person name="Card D.C."/>
            <person name="Schield D.R."/>
            <person name="Castoe T.A."/>
            <person name="Jezkova T."/>
        </authorList>
    </citation>
    <scope>NUCLEOTIDE SEQUENCE [LARGE SCALE GENOMIC DNA]</scope>
    <source>
        <strain evidence="11">NK-2021</strain>
    </source>
</reference>
<feature type="domain" description="B30.2/SPRY" evidence="10">
    <location>
        <begin position="266"/>
        <end position="459"/>
    </location>
</feature>
<dbReference type="Proteomes" id="UP000826234">
    <property type="component" value="Unassembled WGS sequence"/>
</dbReference>
<dbReference type="InterPro" id="IPR001870">
    <property type="entry name" value="B30.2/SPRY"/>
</dbReference>
<dbReference type="InterPro" id="IPR043136">
    <property type="entry name" value="B30.2/SPRY_sf"/>
</dbReference>
<dbReference type="InterPro" id="IPR013320">
    <property type="entry name" value="ConA-like_dom_sf"/>
</dbReference>
<evidence type="ECO:0000256" key="1">
    <source>
        <dbReference type="ARBA" id="ARBA00009651"/>
    </source>
</evidence>
<dbReference type="SMART" id="SM00336">
    <property type="entry name" value="BBOX"/>
    <property type="match status" value="1"/>
</dbReference>
<dbReference type="InterPro" id="IPR000315">
    <property type="entry name" value="Znf_B-box"/>
</dbReference>
<dbReference type="InterPro" id="IPR013083">
    <property type="entry name" value="Znf_RING/FYVE/PHD"/>
</dbReference>
<dbReference type="InterPro" id="IPR017907">
    <property type="entry name" value="Znf_RING_CS"/>
</dbReference>
<dbReference type="Pfam" id="PF13765">
    <property type="entry name" value="PRY"/>
    <property type="match status" value="1"/>
</dbReference>
<dbReference type="EMBL" id="JAIPUX010000439">
    <property type="protein sequence ID" value="KAH0630475.1"/>
    <property type="molecule type" value="Genomic_DNA"/>
</dbReference>
<evidence type="ECO:0000313" key="12">
    <source>
        <dbReference type="Proteomes" id="UP000826234"/>
    </source>
</evidence>
<dbReference type="SMART" id="SM00589">
    <property type="entry name" value="PRY"/>
    <property type="match status" value="1"/>
</dbReference>
<keyword evidence="12" id="KW-1185">Reference proteome</keyword>
<dbReference type="InterPro" id="IPR050143">
    <property type="entry name" value="TRIM/RBCC"/>
</dbReference>
<comment type="function">
    <text evidence="6">Neurotoxin that produces dose-dependent hypolocomotion and hyperalgesia in mice. May directly act on the central nervous system, as it is 6500-fold more potent when administered intracerebroventricularly than intraperitoneal.</text>
</comment>
<accession>A0ABQ7TKY2</accession>
<dbReference type="InterPro" id="IPR001841">
    <property type="entry name" value="Znf_RING"/>
</dbReference>
<dbReference type="InterPro" id="IPR003879">
    <property type="entry name" value="Butyrophylin_SPRY"/>
</dbReference>
<evidence type="ECO:0000259" key="10">
    <source>
        <dbReference type="PROSITE" id="PS50188"/>
    </source>
</evidence>
<dbReference type="PROSITE" id="PS50188">
    <property type="entry name" value="B302_SPRY"/>
    <property type="match status" value="1"/>
</dbReference>
<protein>
    <submittedName>
        <fullName evidence="11">Uncharacterized protein</fullName>
    </submittedName>
</protein>
<evidence type="ECO:0000256" key="6">
    <source>
        <dbReference type="ARBA" id="ARBA00034460"/>
    </source>
</evidence>
<evidence type="ECO:0000259" key="8">
    <source>
        <dbReference type="PROSITE" id="PS50089"/>
    </source>
</evidence>
<keyword evidence="2" id="KW-0800">Toxin</keyword>
<dbReference type="SUPFAM" id="SSF49899">
    <property type="entry name" value="Concanavalin A-like lectins/glucanases"/>
    <property type="match status" value="1"/>
</dbReference>
<evidence type="ECO:0000256" key="4">
    <source>
        <dbReference type="ARBA" id="ARBA00022771"/>
    </source>
</evidence>